<name>A0ABS0NLJ1_9ACTN</name>
<protein>
    <submittedName>
        <fullName evidence="1">Uncharacterized protein</fullName>
    </submittedName>
</protein>
<evidence type="ECO:0000313" key="1">
    <source>
        <dbReference type="EMBL" id="MBH5336066.1"/>
    </source>
</evidence>
<organism evidence="1 2">
    <name type="scientific">Streptomyces pactum</name>
    <dbReference type="NCBI Taxonomy" id="68249"/>
    <lineage>
        <taxon>Bacteria</taxon>
        <taxon>Bacillati</taxon>
        <taxon>Actinomycetota</taxon>
        <taxon>Actinomycetes</taxon>
        <taxon>Kitasatosporales</taxon>
        <taxon>Streptomycetaceae</taxon>
        <taxon>Streptomyces</taxon>
    </lineage>
</organism>
<evidence type="ECO:0000313" key="2">
    <source>
        <dbReference type="Proteomes" id="UP000807371"/>
    </source>
</evidence>
<proteinExistence type="predicted"/>
<sequence length="63" mass="6831">MIEQAGPVVIARVAAGETRLRFRSSTGHTQQVSLPDDVARELAADLGLLLGLRLHPRQRDGVD</sequence>
<comment type="caution">
    <text evidence="1">The sequence shown here is derived from an EMBL/GenBank/DDBJ whole genome shotgun (WGS) entry which is preliminary data.</text>
</comment>
<dbReference type="RefSeq" id="WP_197989528.1">
    <property type="nucleotide sequence ID" value="NZ_JACYXC010000001.1"/>
</dbReference>
<reference evidence="1 2" key="1">
    <citation type="submission" date="2020-09" db="EMBL/GenBank/DDBJ databases">
        <title>Biosynthesis of the nuclear factor of activated T cells inhibitor NFAT-133 and its congeners in Streptomyces pactum.</title>
        <authorList>
            <person name="Zhou W."/>
            <person name="Posri P."/>
            <person name="Abugrain M.E."/>
            <person name="Weisberg A.J."/>
            <person name="Chang J.H."/>
            <person name="Mahmud T."/>
        </authorList>
    </citation>
    <scope>NUCLEOTIDE SEQUENCE [LARGE SCALE GENOMIC DNA]</scope>
    <source>
        <strain evidence="1 2">ATCC 27456</strain>
    </source>
</reference>
<dbReference type="Proteomes" id="UP000807371">
    <property type="component" value="Unassembled WGS sequence"/>
</dbReference>
<accession>A0ABS0NLJ1</accession>
<keyword evidence="2" id="KW-1185">Reference proteome</keyword>
<gene>
    <name evidence="1" type="ORF">IHE55_15225</name>
</gene>
<dbReference type="EMBL" id="JACYXC010000001">
    <property type="protein sequence ID" value="MBH5336066.1"/>
    <property type="molecule type" value="Genomic_DNA"/>
</dbReference>